<evidence type="ECO:0000313" key="8">
    <source>
        <dbReference type="Proteomes" id="UP000294746"/>
    </source>
</evidence>
<dbReference type="EMBL" id="SLXV01000055">
    <property type="protein sequence ID" value="TCP62474.1"/>
    <property type="molecule type" value="Genomic_DNA"/>
</dbReference>
<dbReference type="PANTHER" id="PTHR23513:SF6">
    <property type="entry name" value="MAJOR FACILITATOR SUPERFAMILY ASSOCIATED DOMAIN-CONTAINING PROTEIN"/>
    <property type="match status" value="1"/>
</dbReference>
<evidence type="ECO:0000256" key="1">
    <source>
        <dbReference type="ARBA" id="ARBA00004651"/>
    </source>
</evidence>
<sequence>MINNFLQNKGIEKKIMRTQLSLEAKKILFSVFLTNIGNGTHTIAMSLLMYRNTGSVVAFGFVIIFEHFVSFLLQFIAGSMVDRGNPKWICVICDVGRGIIIIAISLAMSLTDQWFYYVIALTLVINICKPFYQSATFSIIPNLCKGEMLQKFNAMVGTSSQLGTIIGTVSAAPLIAFMDTSFVILINGVTYILAGLAIAWALIPKIETKESIVADVWIGNLWSDWKEVFYLLKRETSLWLHSLISATDFLVIMFFNLTLVPMVTKKFQENYFWLSAFEFSFAAGAVVTSLFTTRIIRRVGATRLSFIGITMQGVLLVLYAFFDHWLAIMLISFWLASWNVLSIVVMLSTLQQRCVGPIRGRISSLRQLSVLFLTSILVPLVSYGTDHSLSTGYFLAGSLCLLIGMVVWILRHPKLFGESLLHKKIKSDP</sequence>
<feature type="transmembrane region" description="Helical" evidence="6">
    <location>
        <begin position="368"/>
        <end position="385"/>
    </location>
</feature>
<name>A0A4R2RI33_9BACL</name>
<feature type="transmembrane region" description="Helical" evidence="6">
    <location>
        <begin position="27"/>
        <end position="50"/>
    </location>
</feature>
<proteinExistence type="predicted"/>
<evidence type="ECO:0000256" key="4">
    <source>
        <dbReference type="ARBA" id="ARBA00022989"/>
    </source>
</evidence>
<organism evidence="7 8">
    <name type="scientific">Baia soyae</name>
    <dbReference type="NCBI Taxonomy" id="1544746"/>
    <lineage>
        <taxon>Bacteria</taxon>
        <taxon>Bacillati</taxon>
        <taxon>Bacillota</taxon>
        <taxon>Bacilli</taxon>
        <taxon>Bacillales</taxon>
        <taxon>Thermoactinomycetaceae</taxon>
        <taxon>Baia</taxon>
    </lineage>
</organism>
<feature type="transmembrane region" description="Helical" evidence="6">
    <location>
        <begin position="152"/>
        <end position="176"/>
    </location>
</feature>
<dbReference type="PANTHER" id="PTHR23513">
    <property type="entry name" value="INTEGRAL MEMBRANE EFFLUX PROTEIN-RELATED"/>
    <property type="match status" value="1"/>
</dbReference>
<feature type="transmembrane region" description="Helical" evidence="6">
    <location>
        <begin position="56"/>
        <end position="76"/>
    </location>
</feature>
<feature type="transmembrane region" description="Helical" evidence="6">
    <location>
        <begin position="391"/>
        <end position="410"/>
    </location>
</feature>
<dbReference type="OrthoDB" id="7055052at2"/>
<keyword evidence="3 6" id="KW-0812">Transmembrane</keyword>
<evidence type="ECO:0000256" key="6">
    <source>
        <dbReference type="SAM" id="Phobius"/>
    </source>
</evidence>
<evidence type="ECO:0000256" key="5">
    <source>
        <dbReference type="ARBA" id="ARBA00023136"/>
    </source>
</evidence>
<keyword evidence="5 6" id="KW-0472">Membrane</keyword>
<feature type="transmembrane region" description="Helical" evidence="6">
    <location>
        <begin position="304"/>
        <end position="322"/>
    </location>
</feature>
<dbReference type="GO" id="GO:0005886">
    <property type="term" value="C:plasma membrane"/>
    <property type="evidence" value="ECO:0007669"/>
    <property type="project" value="UniProtKB-SubCell"/>
</dbReference>
<dbReference type="CDD" id="cd06173">
    <property type="entry name" value="MFS_MefA_like"/>
    <property type="match status" value="1"/>
</dbReference>
<accession>A0A4R2RI33</accession>
<feature type="transmembrane region" description="Helical" evidence="6">
    <location>
        <begin position="88"/>
        <end position="108"/>
    </location>
</feature>
<dbReference type="InterPro" id="IPR011701">
    <property type="entry name" value="MFS"/>
</dbReference>
<feature type="transmembrane region" description="Helical" evidence="6">
    <location>
        <begin position="271"/>
        <end position="292"/>
    </location>
</feature>
<feature type="transmembrane region" description="Helical" evidence="6">
    <location>
        <begin position="328"/>
        <end position="347"/>
    </location>
</feature>
<dbReference type="GO" id="GO:0022857">
    <property type="term" value="F:transmembrane transporter activity"/>
    <property type="evidence" value="ECO:0007669"/>
    <property type="project" value="InterPro"/>
</dbReference>
<keyword evidence="2" id="KW-1003">Cell membrane</keyword>
<evidence type="ECO:0000313" key="7">
    <source>
        <dbReference type="EMBL" id="TCP62474.1"/>
    </source>
</evidence>
<feature type="transmembrane region" description="Helical" evidence="6">
    <location>
        <begin position="182"/>
        <end position="203"/>
    </location>
</feature>
<reference evidence="7 8" key="1">
    <citation type="submission" date="2019-03" db="EMBL/GenBank/DDBJ databases">
        <title>Genomic Encyclopedia of Type Strains, Phase IV (KMG-IV): sequencing the most valuable type-strain genomes for metagenomic binning, comparative biology and taxonomic classification.</title>
        <authorList>
            <person name="Goeker M."/>
        </authorList>
    </citation>
    <scope>NUCLEOTIDE SEQUENCE [LARGE SCALE GENOMIC DNA]</scope>
    <source>
        <strain evidence="7 8">DSM 46831</strain>
    </source>
</reference>
<dbReference type="Proteomes" id="UP000294746">
    <property type="component" value="Unassembled WGS sequence"/>
</dbReference>
<dbReference type="SUPFAM" id="SSF103473">
    <property type="entry name" value="MFS general substrate transporter"/>
    <property type="match status" value="1"/>
</dbReference>
<dbReference type="Pfam" id="PF07690">
    <property type="entry name" value="MFS_1"/>
    <property type="match status" value="1"/>
</dbReference>
<keyword evidence="4 6" id="KW-1133">Transmembrane helix</keyword>
<dbReference type="InterPro" id="IPR036259">
    <property type="entry name" value="MFS_trans_sf"/>
</dbReference>
<feature type="transmembrane region" description="Helical" evidence="6">
    <location>
        <begin position="238"/>
        <end position="259"/>
    </location>
</feature>
<feature type="transmembrane region" description="Helical" evidence="6">
    <location>
        <begin position="114"/>
        <end position="132"/>
    </location>
</feature>
<dbReference type="AlphaFoldDB" id="A0A4R2RI33"/>
<protein>
    <submittedName>
        <fullName evidence="7">MFS transporter</fullName>
    </submittedName>
</protein>
<comment type="caution">
    <text evidence="7">The sequence shown here is derived from an EMBL/GenBank/DDBJ whole genome shotgun (WGS) entry which is preliminary data.</text>
</comment>
<evidence type="ECO:0000256" key="3">
    <source>
        <dbReference type="ARBA" id="ARBA00022692"/>
    </source>
</evidence>
<dbReference type="Gene3D" id="1.20.1250.20">
    <property type="entry name" value="MFS general substrate transporter like domains"/>
    <property type="match status" value="1"/>
</dbReference>
<keyword evidence="8" id="KW-1185">Reference proteome</keyword>
<gene>
    <name evidence="7" type="ORF">EDD57_1554</name>
</gene>
<evidence type="ECO:0000256" key="2">
    <source>
        <dbReference type="ARBA" id="ARBA00022475"/>
    </source>
</evidence>
<comment type="subcellular location">
    <subcellularLocation>
        <location evidence="1">Cell membrane</location>
        <topology evidence="1">Multi-pass membrane protein</topology>
    </subcellularLocation>
</comment>